<dbReference type="AlphaFoldDB" id="A0A364NRT3"/>
<evidence type="ECO:0000313" key="3">
    <source>
        <dbReference type="Proteomes" id="UP000250744"/>
    </source>
</evidence>
<name>A0A364NRT3_9GAMM</name>
<evidence type="ECO:0000256" key="1">
    <source>
        <dbReference type="SAM" id="Phobius"/>
    </source>
</evidence>
<reference evidence="2 3" key="1">
    <citation type="submission" date="2018-06" db="EMBL/GenBank/DDBJ databases">
        <title>Nitrincola tibetense sp. nov., isolated from Lake XuguoCo on Tibetan Plateau.</title>
        <authorList>
            <person name="Xing P."/>
        </authorList>
    </citation>
    <scope>NUCLEOTIDE SEQUENCE [LARGE SCALE GENOMIC DNA]</scope>
    <source>
        <strain evidence="3">xg18</strain>
    </source>
</reference>
<feature type="transmembrane region" description="Helical" evidence="1">
    <location>
        <begin position="50"/>
        <end position="68"/>
    </location>
</feature>
<dbReference type="OrthoDB" id="5773092at2"/>
<keyword evidence="3" id="KW-1185">Reference proteome</keyword>
<proteinExistence type="predicted"/>
<accession>A0A364NRT3</accession>
<keyword evidence="1" id="KW-1133">Transmembrane helix</keyword>
<protein>
    <submittedName>
        <fullName evidence="2">Uncharacterized protein</fullName>
    </submittedName>
</protein>
<dbReference type="Proteomes" id="UP000250744">
    <property type="component" value="Unassembled WGS sequence"/>
</dbReference>
<comment type="caution">
    <text evidence="2">The sequence shown here is derived from an EMBL/GenBank/DDBJ whole genome shotgun (WGS) entry which is preliminary data.</text>
</comment>
<sequence>MNAIKIVGIALIVAGILGLVYGSFSYTKDTHEAKLGPIELSVQEKETVNVPIWAGVGSIAVGSIFLLFGRRKP</sequence>
<organism evidence="2 3">
    <name type="scientific">Nitrincola tibetensis</name>
    <dbReference type="NCBI Taxonomy" id="2219697"/>
    <lineage>
        <taxon>Bacteria</taxon>
        <taxon>Pseudomonadati</taxon>
        <taxon>Pseudomonadota</taxon>
        <taxon>Gammaproteobacteria</taxon>
        <taxon>Oceanospirillales</taxon>
        <taxon>Oceanospirillaceae</taxon>
        <taxon>Nitrincola</taxon>
    </lineage>
</organism>
<dbReference type="EMBL" id="QKRX01000001">
    <property type="protein sequence ID" value="RAU19754.1"/>
    <property type="molecule type" value="Genomic_DNA"/>
</dbReference>
<gene>
    <name evidence="2" type="ORF">DN062_01330</name>
</gene>
<dbReference type="RefSeq" id="WP_112156821.1">
    <property type="nucleotide sequence ID" value="NZ_QKRX01000001.1"/>
</dbReference>
<keyword evidence="1" id="KW-0472">Membrane</keyword>
<evidence type="ECO:0000313" key="2">
    <source>
        <dbReference type="EMBL" id="RAU19754.1"/>
    </source>
</evidence>
<keyword evidence="1" id="KW-0812">Transmembrane</keyword>